<protein>
    <submittedName>
        <fullName evidence="13">Uncharacterized protein</fullName>
    </submittedName>
</protein>
<evidence type="ECO:0000256" key="9">
    <source>
        <dbReference type="ARBA" id="ARBA00023187"/>
    </source>
</evidence>
<dbReference type="EMBL" id="AJVK01004643">
    <property type="status" value="NOT_ANNOTATED_CDS"/>
    <property type="molecule type" value="Genomic_DNA"/>
</dbReference>
<keyword evidence="9" id="KW-0508">mRNA splicing</keyword>
<dbReference type="PANTHER" id="PTHR23308">
    <property type="entry name" value="NUCLEAR INHIBITOR OF PROTEIN PHOSPHATASE-1"/>
    <property type="match status" value="1"/>
</dbReference>
<dbReference type="EMBL" id="AJVK01004645">
    <property type="status" value="NOT_ANNOTATED_CDS"/>
    <property type="molecule type" value="Genomic_DNA"/>
</dbReference>
<evidence type="ECO:0000256" key="5">
    <source>
        <dbReference type="ARBA" id="ARBA00022728"/>
    </source>
</evidence>
<evidence type="ECO:0000313" key="13">
    <source>
        <dbReference type="EnsemblMetazoa" id="PPAI004972-PA"/>
    </source>
</evidence>
<dbReference type="SMART" id="SM00240">
    <property type="entry name" value="FHA"/>
    <property type="match status" value="1"/>
</dbReference>
<evidence type="ECO:0000256" key="7">
    <source>
        <dbReference type="ARBA" id="ARBA00023054"/>
    </source>
</evidence>
<dbReference type="FunFam" id="2.60.200.20:FF:000008">
    <property type="entry name" value="smad nuclear-interacting protein 1"/>
    <property type="match status" value="1"/>
</dbReference>
<dbReference type="PROSITE" id="PS50006">
    <property type="entry name" value="FHA_DOMAIN"/>
    <property type="match status" value="1"/>
</dbReference>
<dbReference type="InterPro" id="IPR050923">
    <property type="entry name" value="Cell_Proc_Reg/RNA_Proc"/>
</dbReference>
<dbReference type="VEuPathDB" id="VectorBase:PPAI004972"/>
<dbReference type="SUPFAM" id="SSF49879">
    <property type="entry name" value="SMAD/FHA domain"/>
    <property type="match status" value="1"/>
</dbReference>
<keyword evidence="2" id="KW-1017">Isopeptide bond</keyword>
<feature type="compositionally biased region" description="Basic and acidic residues" evidence="12">
    <location>
        <begin position="118"/>
        <end position="190"/>
    </location>
</feature>
<feature type="compositionally biased region" description="Basic and acidic residues" evidence="12">
    <location>
        <begin position="205"/>
        <end position="235"/>
    </location>
</feature>
<dbReference type="VEuPathDB" id="VectorBase:PPAPM1_007085"/>
<evidence type="ECO:0000256" key="11">
    <source>
        <dbReference type="ARBA" id="ARBA00055964"/>
    </source>
</evidence>
<dbReference type="GO" id="GO:0031047">
    <property type="term" value="P:regulatory ncRNA-mediated gene silencing"/>
    <property type="evidence" value="ECO:0007669"/>
    <property type="project" value="UniProtKB-KW"/>
</dbReference>
<evidence type="ECO:0000256" key="1">
    <source>
        <dbReference type="ARBA" id="ARBA00004123"/>
    </source>
</evidence>
<comment type="function">
    <text evidence="11">Required for pre-mRNA splicing as component of the spliceosome. As a component of the minor spliceosome, involved in the splicing of U12-type introns in pre-mRNAs. Down-regulates NF-kappa-B signaling by competing with RELA for CREBBP/EP300 binding. Involved in the microRNA (miRNA) biogenesis. May be involved in cyclin-D1/CCND1 mRNA stability through the SNARP complex which associates with both the 3'end of the CCND1 gene and its mRNA.</text>
</comment>
<evidence type="ECO:0000256" key="4">
    <source>
        <dbReference type="ARBA" id="ARBA00022664"/>
    </source>
</evidence>
<evidence type="ECO:0000256" key="3">
    <source>
        <dbReference type="ARBA" id="ARBA00022553"/>
    </source>
</evidence>
<dbReference type="CDD" id="cd22718">
    <property type="entry name" value="FHA_SNIP1"/>
    <property type="match status" value="1"/>
</dbReference>
<dbReference type="Pfam" id="PF00498">
    <property type="entry name" value="FHA"/>
    <property type="match status" value="1"/>
</dbReference>
<dbReference type="GO" id="GO:0008380">
    <property type="term" value="P:RNA splicing"/>
    <property type="evidence" value="ECO:0007669"/>
    <property type="project" value="UniProtKB-KW"/>
</dbReference>
<keyword evidence="5" id="KW-0747">Spliceosome</keyword>
<evidence type="ECO:0000313" key="14">
    <source>
        <dbReference type="Proteomes" id="UP000092462"/>
    </source>
</evidence>
<dbReference type="GO" id="GO:0006397">
    <property type="term" value="P:mRNA processing"/>
    <property type="evidence" value="ECO:0007669"/>
    <property type="project" value="UniProtKB-KW"/>
</dbReference>
<feature type="compositionally biased region" description="Basic residues" evidence="12">
    <location>
        <begin position="105"/>
        <end position="114"/>
    </location>
</feature>
<dbReference type="Proteomes" id="UP000092462">
    <property type="component" value="Unassembled WGS sequence"/>
</dbReference>
<dbReference type="EnsemblMetazoa" id="PPAI004972-RA">
    <property type="protein sequence ID" value="PPAI004972-PA"/>
    <property type="gene ID" value="PPAI004972"/>
</dbReference>
<feature type="compositionally biased region" description="Basic residues" evidence="12">
    <location>
        <begin position="1"/>
        <end position="15"/>
    </location>
</feature>
<sequence>MGKSSKKSKKHHKKRSSSESESSEASPRRPSHREPEVRHHRKKEVSDDRGFSSKWDSPEESTSHRRHRERIQETYREEHEDSRSFGRRQNREVHERHFQDDRRDRSGRRQRHSPSPRGDFRDNRRRNEERHEEEYTRRNKNEAQDRGRRYRESRDGEWNREERYEDRREERNGQNELFHERERRSDDGNRRRGNQRSRSPHRRFPRQEDDGKYEWGKRDDKSFAEQKEPVEKEKPNFGLSGKLTEDTNKVNGVVIKYAEPPEARKPKRRWRLYPFKGEQALPTMYIHRQSCFLIGRDHKVCDLRVDHPSCSKQHAALQYRLVPFEREDGTVGKRIRPYLIDLESSNGTYVNNNRIEAKKYVELLEKDVIKFGFSSREYVLLHENSHEEALDDDVNPERETEIKKESED</sequence>
<dbReference type="AlphaFoldDB" id="A0A1B0DB75"/>
<proteinExistence type="predicted"/>
<keyword evidence="14" id="KW-1185">Reference proteome</keyword>
<feature type="region of interest" description="Disordered" evidence="12">
    <location>
        <begin position="1"/>
        <end position="244"/>
    </location>
</feature>
<feature type="compositionally biased region" description="Basic residues" evidence="12">
    <location>
        <begin position="191"/>
        <end position="204"/>
    </location>
</feature>
<keyword evidence="7" id="KW-0175">Coiled coil</keyword>
<keyword evidence="8" id="KW-0943">RNA-mediated gene silencing</keyword>
<evidence type="ECO:0000256" key="12">
    <source>
        <dbReference type="SAM" id="MobiDB-lite"/>
    </source>
</evidence>
<dbReference type="GO" id="GO:0005681">
    <property type="term" value="C:spliceosomal complex"/>
    <property type="evidence" value="ECO:0007669"/>
    <property type="project" value="UniProtKB-KW"/>
</dbReference>
<keyword evidence="3" id="KW-0597">Phosphoprotein</keyword>
<name>A0A1B0DB75_PHLPP</name>
<organism evidence="13 14">
    <name type="scientific">Phlebotomus papatasi</name>
    <name type="common">Sandfly</name>
    <dbReference type="NCBI Taxonomy" id="29031"/>
    <lineage>
        <taxon>Eukaryota</taxon>
        <taxon>Metazoa</taxon>
        <taxon>Ecdysozoa</taxon>
        <taxon>Arthropoda</taxon>
        <taxon>Hexapoda</taxon>
        <taxon>Insecta</taxon>
        <taxon>Pterygota</taxon>
        <taxon>Neoptera</taxon>
        <taxon>Endopterygota</taxon>
        <taxon>Diptera</taxon>
        <taxon>Nematocera</taxon>
        <taxon>Psychodoidea</taxon>
        <taxon>Psychodidae</taxon>
        <taxon>Phlebotomus</taxon>
        <taxon>Phlebotomus</taxon>
    </lineage>
</organism>
<dbReference type="InterPro" id="IPR008984">
    <property type="entry name" value="SMAD_FHA_dom_sf"/>
</dbReference>
<dbReference type="InterPro" id="IPR000253">
    <property type="entry name" value="FHA_dom"/>
</dbReference>
<keyword evidence="4" id="KW-0507">mRNA processing</keyword>
<keyword evidence="6" id="KW-0832">Ubl conjugation</keyword>
<evidence type="ECO:0000256" key="2">
    <source>
        <dbReference type="ARBA" id="ARBA00022499"/>
    </source>
</evidence>
<keyword evidence="10" id="KW-0539">Nucleus</keyword>
<evidence type="ECO:0000256" key="6">
    <source>
        <dbReference type="ARBA" id="ARBA00022843"/>
    </source>
</evidence>
<dbReference type="EMBL" id="AJVK01004644">
    <property type="status" value="NOT_ANNOTATED_CDS"/>
    <property type="molecule type" value="Genomic_DNA"/>
</dbReference>
<reference evidence="13" key="1">
    <citation type="submission" date="2022-08" db="UniProtKB">
        <authorList>
            <consortium name="EnsemblMetazoa"/>
        </authorList>
    </citation>
    <scope>IDENTIFICATION</scope>
    <source>
        <strain evidence="13">Israel</strain>
    </source>
</reference>
<dbReference type="Gene3D" id="2.60.200.20">
    <property type="match status" value="1"/>
</dbReference>
<comment type="subcellular location">
    <subcellularLocation>
        <location evidence="1">Nucleus</location>
    </subcellularLocation>
</comment>
<feature type="compositionally biased region" description="Basic and acidic residues" evidence="12">
    <location>
        <begin position="395"/>
        <end position="408"/>
    </location>
</feature>
<evidence type="ECO:0000256" key="8">
    <source>
        <dbReference type="ARBA" id="ARBA00023158"/>
    </source>
</evidence>
<evidence type="ECO:0000256" key="10">
    <source>
        <dbReference type="ARBA" id="ARBA00023242"/>
    </source>
</evidence>
<feature type="region of interest" description="Disordered" evidence="12">
    <location>
        <begin position="386"/>
        <end position="408"/>
    </location>
</feature>
<feature type="compositionally biased region" description="Basic and acidic residues" evidence="12">
    <location>
        <begin position="70"/>
        <end position="104"/>
    </location>
</feature>
<accession>A0A1B0DB75</accession>